<protein>
    <submittedName>
        <fullName evidence="4">LysM peptidoglycan-binding domain-containing protein</fullName>
    </submittedName>
</protein>
<dbReference type="EMBL" id="JBHSOW010000011">
    <property type="protein sequence ID" value="MFC5647972.1"/>
    <property type="molecule type" value="Genomic_DNA"/>
</dbReference>
<keyword evidence="2" id="KW-1133">Transmembrane helix</keyword>
<dbReference type="InterPro" id="IPR036779">
    <property type="entry name" value="LysM_dom_sf"/>
</dbReference>
<keyword evidence="5" id="KW-1185">Reference proteome</keyword>
<comment type="caution">
    <text evidence="4">The sequence shown here is derived from an EMBL/GenBank/DDBJ whole genome shotgun (WGS) entry which is preliminary data.</text>
</comment>
<dbReference type="SMART" id="SM00257">
    <property type="entry name" value="LysM"/>
    <property type="match status" value="3"/>
</dbReference>
<keyword evidence="2" id="KW-0812">Transmembrane</keyword>
<feature type="region of interest" description="Disordered" evidence="1">
    <location>
        <begin position="49"/>
        <end position="160"/>
    </location>
</feature>
<name>A0ABW0VSQ8_9BACL</name>
<evidence type="ECO:0000256" key="2">
    <source>
        <dbReference type="SAM" id="Phobius"/>
    </source>
</evidence>
<feature type="domain" description="LysM" evidence="3">
    <location>
        <begin position="304"/>
        <end position="351"/>
    </location>
</feature>
<gene>
    <name evidence="4" type="ORF">ACFPYJ_02335</name>
</gene>
<dbReference type="RefSeq" id="WP_379186439.1">
    <property type="nucleotide sequence ID" value="NZ_JBHSOW010000011.1"/>
</dbReference>
<evidence type="ECO:0000259" key="3">
    <source>
        <dbReference type="PROSITE" id="PS51782"/>
    </source>
</evidence>
<sequence>MNTNSTGSDYRPRAARTRKNKTTIMISVAAVAFLIICGTLYSIYTAQTSSGPKQTTAGNVPAENVSTGNEPAETNTSTNDDQASSEQTGSPDAPDVTPAPGDLASNNAEPETSAEAGQGGTVDPDGTKAETADPGGSPVKTSAPVQENNGGTASEPSGQAAKLPTTYVVQKGDTLSTISLKFYQSKLHVALLAEQNHIVFINDMKVGDTIKIPALSSDAGSSGKQQDMDYTKLNLPVTYLVRADDTLYSIAMQFYRSKDYVDLIAEHNKLKKTDELKAGSSLIIPAIPVKHPAGGDNSTNPTAKEHTVQPGETLSSISRKYFGSSKYAMTIAKYNHLADNDDVKVGDVLKIPPVSKP</sequence>
<accession>A0ABW0VSQ8</accession>
<feature type="transmembrane region" description="Helical" evidence="2">
    <location>
        <begin position="23"/>
        <end position="44"/>
    </location>
</feature>
<reference evidence="5" key="1">
    <citation type="journal article" date="2019" name="Int. J. Syst. Evol. Microbiol.">
        <title>The Global Catalogue of Microorganisms (GCM) 10K type strain sequencing project: providing services to taxonomists for standard genome sequencing and annotation.</title>
        <authorList>
            <consortium name="The Broad Institute Genomics Platform"/>
            <consortium name="The Broad Institute Genome Sequencing Center for Infectious Disease"/>
            <person name="Wu L."/>
            <person name="Ma J."/>
        </authorList>
    </citation>
    <scope>NUCLEOTIDE SEQUENCE [LARGE SCALE GENOMIC DNA]</scope>
    <source>
        <strain evidence="5">CGMCC 1.3240</strain>
    </source>
</reference>
<feature type="domain" description="LysM" evidence="3">
    <location>
        <begin position="237"/>
        <end position="284"/>
    </location>
</feature>
<evidence type="ECO:0000256" key="1">
    <source>
        <dbReference type="SAM" id="MobiDB-lite"/>
    </source>
</evidence>
<dbReference type="Gene3D" id="3.10.350.10">
    <property type="entry name" value="LysM domain"/>
    <property type="match status" value="3"/>
</dbReference>
<feature type="domain" description="LysM" evidence="3">
    <location>
        <begin position="165"/>
        <end position="212"/>
    </location>
</feature>
<feature type="compositionally biased region" description="Polar residues" evidence="1">
    <location>
        <begin position="139"/>
        <end position="157"/>
    </location>
</feature>
<feature type="compositionally biased region" description="Polar residues" evidence="1">
    <location>
        <begin position="49"/>
        <end position="90"/>
    </location>
</feature>
<feature type="region of interest" description="Disordered" evidence="1">
    <location>
        <begin position="290"/>
        <end position="311"/>
    </location>
</feature>
<dbReference type="SUPFAM" id="SSF54106">
    <property type="entry name" value="LysM domain"/>
    <property type="match status" value="3"/>
</dbReference>
<dbReference type="CDD" id="cd00118">
    <property type="entry name" value="LysM"/>
    <property type="match status" value="3"/>
</dbReference>
<dbReference type="Proteomes" id="UP001596047">
    <property type="component" value="Unassembled WGS sequence"/>
</dbReference>
<evidence type="ECO:0000313" key="4">
    <source>
        <dbReference type="EMBL" id="MFC5647972.1"/>
    </source>
</evidence>
<dbReference type="PROSITE" id="PS51782">
    <property type="entry name" value="LYSM"/>
    <property type="match status" value="3"/>
</dbReference>
<dbReference type="InterPro" id="IPR018392">
    <property type="entry name" value="LysM"/>
</dbReference>
<proteinExistence type="predicted"/>
<keyword evidence="2" id="KW-0472">Membrane</keyword>
<evidence type="ECO:0000313" key="5">
    <source>
        <dbReference type="Proteomes" id="UP001596047"/>
    </source>
</evidence>
<organism evidence="4 5">
    <name type="scientific">Paenibacillus solisilvae</name>
    <dbReference type="NCBI Taxonomy" id="2486751"/>
    <lineage>
        <taxon>Bacteria</taxon>
        <taxon>Bacillati</taxon>
        <taxon>Bacillota</taxon>
        <taxon>Bacilli</taxon>
        <taxon>Bacillales</taxon>
        <taxon>Paenibacillaceae</taxon>
        <taxon>Paenibacillus</taxon>
    </lineage>
</organism>
<dbReference type="Pfam" id="PF01476">
    <property type="entry name" value="LysM"/>
    <property type="match status" value="3"/>
</dbReference>
<dbReference type="PANTHER" id="PTHR33734:SF22">
    <property type="entry name" value="MEMBRANE-BOUND LYTIC MUREIN TRANSGLYCOSYLASE D"/>
    <property type="match status" value="1"/>
</dbReference>
<dbReference type="PANTHER" id="PTHR33734">
    <property type="entry name" value="LYSM DOMAIN-CONTAINING GPI-ANCHORED PROTEIN 2"/>
    <property type="match status" value="1"/>
</dbReference>